<protein>
    <submittedName>
        <fullName evidence="1">Uncharacterized protein</fullName>
    </submittedName>
</protein>
<name>A0A235F2A5_9RHOO</name>
<comment type="caution">
    <text evidence="1">The sequence shown here is derived from an EMBL/GenBank/DDBJ whole genome shotgun (WGS) entry which is preliminary data.</text>
</comment>
<sequence>MTNAALLYCYGAALMGDEQVPSKVIREICEEHGCIDGPNFAKIFDDKTVFLSDGVKGGTKQIKLTFQGRKKAKELLANA</sequence>
<evidence type="ECO:0000313" key="1">
    <source>
        <dbReference type="EMBL" id="OYD55412.1"/>
    </source>
</evidence>
<dbReference type="Proteomes" id="UP000215181">
    <property type="component" value="Unassembled WGS sequence"/>
</dbReference>
<dbReference type="EMBL" id="NOIH01000003">
    <property type="protein sequence ID" value="OYD55412.1"/>
    <property type="molecule type" value="Genomic_DNA"/>
</dbReference>
<organism evidence="1 2">
    <name type="scientific">Thauera propionica</name>
    <dbReference type="NCBI Taxonomy" id="2019431"/>
    <lineage>
        <taxon>Bacteria</taxon>
        <taxon>Pseudomonadati</taxon>
        <taxon>Pseudomonadota</taxon>
        <taxon>Betaproteobacteria</taxon>
        <taxon>Rhodocyclales</taxon>
        <taxon>Zoogloeaceae</taxon>
        <taxon>Thauera</taxon>
    </lineage>
</organism>
<proteinExistence type="predicted"/>
<gene>
    <name evidence="1" type="ORF">CGK74_04290</name>
</gene>
<evidence type="ECO:0000313" key="2">
    <source>
        <dbReference type="Proteomes" id="UP000215181"/>
    </source>
</evidence>
<dbReference type="AlphaFoldDB" id="A0A235F2A5"/>
<reference evidence="1 2" key="1">
    <citation type="submission" date="2017-07" db="EMBL/GenBank/DDBJ databases">
        <title>Thauera sp. KNDSS-Mac4 genome sequence and assembly.</title>
        <authorList>
            <person name="Mayilraj S."/>
        </authorList>
    </citation>
    <scope>NUCLEOTIDE SEQUENCE [LARGE SCALE GENOMIC DNA]</scope>
    <source>
        <strain evidence="1 2">KNDSS-Mac4</strain>
    </source>
</reference>
<accession>A0A235F2A5</accession>
<keyword evidence="2" id="KW-1185">Reference proteome</keyword>